<dbReference type="Proteomes" id="UP000282211">
    <property type="component" value="Unassembled WGS sequence"/>
</dbReference>
<feature type="transmembrane region" description="Helical" evidence="1">
    <location>
        <begin position="31"/>
        <end position="52"/>
    </location>
</feature>
<name>A0A420WIU4_9PROT</name>
<dbReference type="Pfam" id="PF07386">
    <property type="entry name" value="DUF1499"/>
    <property type="match status" value="1"/>
</dbReference>
<dbReference type="OrthoDB" id="1523552at2"/>
<keyword evidence="1" id="KW-1133">Transmembrane helix</keyword>
<gene>
    <name evidence="2" type="ORF">DES40_0168</name>
</gene>
<evidence type="ECO:0000313" key="2">
    <source>
        <dbReference type="EMBL" id="RKQ70866.1"/>
    </source>
</evidence>
<feature type="transmembrane region" description="Helical" evidence="1">
    <location>
        <begin position="100"/>
        <end position="117"/>
    </location>
</feature>
<accession>A0A420WIU4</accession>
<keyword evidence="1" id="KW-0812">Transmembrane</keyword>
<dbReference type="EMBL" id="RBII01000001">
    <property type="protein sequence ID" value="RKQ70866.1"/>
    <property type="molecule type" value="Genomic_DNA"/>
</dbReference>
<feature type="transmembrane region" description="Helical" evidence="1">
    <location>
        <begin position="72"/>
        <end position="93"/>
    </location>
</feature>
<evidence type="ECO:0000313" key="3">
    <source>
        <dbReference type="Proteomes" id="UP000282211"/>
    </source>
</evidence>
<evidence type="ECO:0000256" key="1">
    <source>
        <dbReference type="SAM" id="Phobius"/>
    </source>
</evidence>
<comment type="caution">
    <text evidence="2">The sequence shown here is derived from an EMBL/GenBank/DDBJ whole genome shotgun (WGS) entry which is preliminary data.</text>
</comment>
<dbReference type="InParanoid" id="A0A420WIU4"/>
<sequence length="289" mass="31548">MSENKNPALRTDVTVPPQKESGLKRRNIRKWVLRITLGFAILSPLVFIVGAIGAKLGLWGWQFGLGTLTRQVGPKVLMASLALGLISLLLAYFVRPRKGFFIGAVAVILPVLGFAHLKSVQSTAQKLPAIHDITTDTQDVPKFGALILAERAEVEGVNTVDYIGKMAATRDAEGNRGQKLVSVLQTKAYPDIRSIVIGDDKEVAFGKAKAVAEQMGWDVKVSDLSEGRIEATDTTFWYGFKDDVIIRLRDSEGGGTLIDVRSVSRVGRSDLGKNADRIRKFLEKMKAGD</sequence>
<dbReference type="AlphaFoldDB" id="A0A420WIU4"/>
<dbReference type="InterPro" id="IPR010865">
    <property type="entry name" value="DUF1499"/>
</dbReference>
<reference evidence="2 3" key="1">
    <citation type="submission" date="2018-10" db="EMBL/GenBank/DDBJ databases">
        <title>Genomic Encyclopedia of Type Strains, Phase IV (KMG-IV): sequencing the most valuable type-strain genomes for metagenomic binning, comparative biology and taxonomic classification.</title>
        <authorList>
            <person name="Goeker M."/>
        </authorList>
    </citation>
    <scope>NUCLEOTIDE SEQUENCE [LARGE SCALE GENOMIC DNA]</scope>
    <source>
        <strain evidence="2 3">DSM 22008</strain>
    </source>
</reference>
<proteinExistence type="predicted"/>
<organism evidence="2 3">
    <name type="scientific">Litorimonas taeanensis</name>
    <dbReference type="NCBI Taxonomy" id="568099"/>
    <lineage>
        <taxon>Bacteria</taxon>
        <taxon>Pseudomonadati</taxon>
        <taxon>Pseudomonadota</taxon>
        <taxon>Alphaproteobacteria</taxon>
        <taxon>Maricaulales</taxon>
        <taxon>Robiginitomaculaceae</taxon>
    </lineage>
</organism>
<dbReference type="RefSeq" id="WP_121098688.1">
    <property type="nucleotide sequence ID" value="NZ_RBII01000001.1"/>
</dbReference>
<keyword evidence="3" id="KW-1185">Reference proteome</keyword>
<keyword evidence="1" id="KW-0472">Membrane</keyword>
<protein>
    <submittedName>
        <fullName evidence="2">Uncharacterized protein DUF1499</fullName>
    </submittedName>
</protein>